<protein>
    <submittedName>
        <fullName evidence="1">Uncharacterized protein</fullName>
    </submittedName>
</protein>
<gene>
    <name evidence="1" type="ORF">UFOVP177_7</name>
</gene>
<accession>A0A6J7WAD5</accession>
<evidence type="ECO:0000313" key="1">
    <source>
        <dbReference type="EMBL" id="CAB5194425.1"/>
    </source>
</evidence>
<reference evidence="1" key="1">
    <citation type="submission" date="2020-05" db="EMBL/GenBank/DDBJ databases">
        <authorList>
            <person name="Chiriac C."/>
            <person name="Salcher M."/>
            <person name="Ghai R."/>
            <person name="Kavagutti S V."/>
        </authorList>
    </citation>
    <scope>NUCLEOTIDE SEQUENCE</scope>
</reference>
<dbReference type="EMBL" id="LR798223">
    <property type="protein sequence ID" value="CAB5194425.1"/>
    <property type="molecule type" value="Genomic_DNA"/>
</dbReference>
<organism evidence="1">
    <name type="scientific">uncultured Caudovirales phage</name>
    <dbReference type="NCBI Taxonomy" id="2100421"/>
    <lineage>
        <taxon>Viruses</taxon>
        <taxon>Duplodnaviria</taxon>
        <taxon>Heunggongvirae</taxon>
        <taxon>Uroviricota</taxon>
        <taxon>Caudoviricetes</taxon>
        <taxon>Peduoviridae</taxon>
        <taxon>Maltschvirus</taxon>
        <taxon>Maltschvirus maltsch</taxon>
    </lineage>
</organism>
<proteinExistence type="predicted"/>
<sequence length="244" mass="25626">MGGGGGQQNSTTTTSIDPAIKPYVTYGLEEAKRLYETGSPQFFPGQTYVSPSEQTQQALQMAQQRAMAGSPLTGAAQAETLATIQGKGVNPFLAGALEQTNRLAGEQFNRNIQNLQSSAASAGRYGSSAMGQQAGTAQDIFARALAEQGGQLAYNSAEAERARQMAAVGAAPQMAQADYADIQRLLSVGGAKEAQSAAELQDAMNRFNFQQNLPQMKLQQYANLYSSAPQGSTTTQTATPQGGK</sequence>
<name>A0A6J7WAD5_9CAUD</name>